<evidence type="ECO:0000313" key="9">
    <source>
        <dbReference type="Proteomes" id="UP000812031"/>
    </source>
</evidence>
<evidence type="ECO:0000256" key="2">
    <source>
        <dbReference type="ARBA" id="ARBA00012438"/>
    </source>
</evidence>
<feature type="transmembrane region" description="Helical" evidence="6">
    <location>
        <begin position="210"/>
        <end position="230"/>
    </location>
</feature>
<evidence type="ECO:0000256" key="3">
    <source>
        <dbReference type="ARBA" id="ARBA00022679"/>
    </source>
</evidence>
<feature type="transmembrane region" description="Helical" evidence="6">
    <location>
        <begin position="301"/>
        <end position="322"/>
    </location>
</feature>
<dbReference type="EMBL" id="JAHWYN010000036">
    <property type="protein sequence ID" value="MBW4362738.1"/>
    <property type="molecule type" value="Genomic_DNA"/>
</dbReference>
<keyword evidence="9" id="KW-1185">Reference proteome</keyword>
<comment type="caution">
    <text evidence="8">The sequence shown here is derived from an EMBL/GenBank/DDBJ whole genome shotgun (WGS) entry which is preliminary data.</text>
</comment>
<proteinExistence type="predicted"/>
<keyword evidence="6" id="KW-0472">Membrane</keyword>
<keyword evidence="5" id="KW-0902">Two-component regulatory system</keyword>
<evidence type="ECO:0000313" key="8">
    <source>
        <dbReference type="EMBL" id="MBW4362738.1"/>
    </source>
</evidence>
<dbReference type="Pfam" id="PF02518">
    <property type="entry name" value="HATPase_c"/>
    <property type="match status" value="1"/>
</dbReference>
<sequence length="569" mass="66323">MILKNPLFAVDTLSQWNRNDIKTKKFQSFDLKKGIDIGYNKNNAVWCTLKIKNLDNINTQSKWICLNNNDLDSISLFDNNTIKTLGDRTRNISPFIEAQAFEVTLKPNQEKVLLFRIKKIVSFAKFNFYLEDESALIQKSNHKIALLSFSLGIVFLVILFNFHLYYFSRDKIYLCYNLYATVTIIYLMISTHFAKNIFFNNFLYFSELRIYSAAIWMIVLTLFVTTFLGVKQTQSKKYNIIILLNTINLILISITVFLLLINKNEWLKPFFYIGYINFTIIFFFILMNASQNLKNNRNSAIYVLAAFIPHIVWGTVNIFSSFKIIGYSTPHNSLIYICFYEILMFGYILTQNYISTFQRNNELNREIILEKEKTLQTITNTQIRERRNISNIIHDNFGSKIAHILQLIQLKNNDLAKNNIEKLASDIREISHTILPKSLDEGALISSLESQIPSWNLNLKNTSIEIFSYDFPEKIQEKWIFDMYLISLEIINNALRHGQPTSVIIELYAYSKHYLFQFTDDGKGFDPQVIAKGFGLENIEKRVLFYKGTLDINSSKNNGTILQICIPKI</sequence>
<gene>
    <name evidence="8" type="ORF">KZH69_19840</name>
</gene>
<feature type="transmembrane region" description="Helical" evidence="6">
    <location>
        <begin position="144"/>
        <end position="166"/>
    </location>
</feature>
<dbReference type="InterPro" id="IPR011623">
    <property type="entry name" value="7TMR_DISM_rcpt_extracell_dom1"/>
</dbReference>
<dbReference type="Pfam" id="PF07695">
    <property type="entry name" value="7TMR-DISM_7TM"/>
    <property type="match status" value="1"/>
</dbReference>
<dbReference type="InterPro" id="IPR003594">
    <property type="entry name" value="HATPase_dom"/>
</dbReference>
<evidence type="ECO:0000256" key="5">
    <source>
        <dbReference type="ARBA" id="ARBA00023012"/>
    </source>
</evidence>
<dbReference type="EC" id="2.7.13.3" evidence="2"/>
<feature type="transmembrane region" description="Helical" evidence="6">
    <location>
        <begin position="272"/>
        <end position="289"/>
    </location>
</feature>
<dbReference type="PANTHER" id="PTHR24421:SF10">
    <property type="entry name" value="NITRATE_NITRITE SENSOR PROTEIN NARQ"/>
    <property type="match status" value="1"/>
</dbReference>
<accession>A0ABS6Y1C9</accession>
<dbReference type="PANTHER" id="PTHR24421">
    <property type="entry name" value="NITRATE/NITRITE SENSOR PROTEIN NARX-RELATED"/>
    <property type="match status" value="1"/>
</dbReference>
<organism evidence="8 9">
    <name type="scientific">Flavobacterium taihuense</name>
    <dbReference type="NCBI Taxonomy" id="2857508"/>
    <lineage>
        <taxon>Bacteria</taxon>
        <taxon>Pseudomonadati</taxon>
        <taxon>Bacteroidota</taxon>
        <taxon>Flavobacteriia</taxon>
        <taxon>Flavobacteriales</taxon>
        <taxon>Flavobacteriaceae</taxon>
        <taxon>Flavobacterium</taxon>
    </lineage>
</organism>
<keyword evidence="6" id="KW-1133">Transmembrane helix</keyword>
<dbReference type="RefSeq" id="WP_219319210.1">
    <property type="nucleotide sequence ID" value="NZ_JAHWYN010000036.1"/>
</dbReference>
<evidence type="ECO:0000259" key="7">
    <source>
        <dbReference type="PROSITE" id="PS50109"/>
    </source>
</evidence>
<evidence type="ECO:0000256" key="4">
    <source>
        <dbReference type="ARBA" id="ARBA00022777"/>
    </source>
</evidence>
<feature type="transmembrane region" description="Helical" evidence="6">
    <location>
        <begin position="242"/>
        <end position="260"/>
    </location>
</feature>
<dbReference type="InterPro" id="IPR050482">
    <property type="entry name" value="Sensor_HK_TwoCompSys"/>
</dbReference>
<keyword evidence="4" id="KW-0418">Kinase</keyword>
<evidence type="ECO:0000256" key="1">
    <source>
        <dbReference type="ARBA" id="ARBA00000085"/>
    </source>
</evidence>
<keyword evidence="6" id="KW-0812">Transmembrane</keyword>
<evidence type="ECO:0000256" key="6">
    <source>
        <dbReference type="SAM" id="Phobius"/>
    </source>
</evidence>
<keyword evidence="3" id="KW-0808">Transferase</keyword>
<feature type="transmembrane region" description="Helical" evidence="6">
    <location>
        <begin position="334"/>
        <end position="354"/>
    </location>
</feature>
<dbReference type="PROSITE" id="PS50109">
    <property type="entry name" value="HIS_KIN"/>
    <property type="match status" value="1"/>
</dbReference>
<reference evidence="8 9" key="1">
    <citation type="submission" date="2021-07" db="EMBL/GenBank/DDBJ databases">
        <title>Flavobacterium sp. nov. isolated from sediment on the Taihu Lake.</title>
        <authorList>
            <person name="Qu J.-H."/>
        </authorList>
    </citation>
    <scope>NUCLEOTIDE SEQUENCE [LARGE SCALE GENOMIC DNA]</scope>
    <source>
        <strain evidence="8 9">NAS39</strain>
    </source>
</reference>
<protein>
    <recommendedName>
        <fullName evidence="2">histidine kinase</fullName>
        <ecNumber evidence="2">2.7.13.3</ecNumber>
    </recommendedName>
</protein>
<dbReference type="CDD" id="cd16917">
    <property type="entry name" value="HATPase_UhpB-NarQ-NarX-like"/>
    <property type="match status" value="1"/>
</dbReference>
<comment type="catalytic activity">
    <reaction evidence="1">
        <text>ATP + protein L-histidine = ADP + protein N-phospho-L-histidine.</text>
        <dbReference type="EC" id="2.7.13.3"/>
    </reaction>
</comment>
<name>A0ABS6Y1C9_9FLAO</name>
<feature type="transmembrane region" description="Helical" evidence="6">
    <location>
        <begin position="178"/>
        <end position="198"/>
    </location>
</feature>
<dbReference type="Proteomes" id="UP000812031">
    <property type="component" value="Unassembled WGS sequence"/>
</dbReference>
<dbReference type="InterPro" id="IPR005467">
    <property type="entry name" value="His_kinase_dom"/>
</dbReference>
<feature type="domain" description="Histidine kinase" evidence="7">
    <location>
        <begin position="489"/>
        <end position="569"/>
    </location>
</feature>